<organism evidence="2 3">
    <name type="scientific">Exidia glandulosa HHB12029</name>
    <dbReference type="NCBI Taxonomy" id="1314781"/>
    <lineage>
        <taxon>Eukaryota</taxon>
        <taxon>Fungi</taxon>
        <taxon>Dikarya</taxon>
        <taxon>Basidiomycota</taxon>
        <taxon>Agaricomycotina</taxon>
        <taxon>Agaricomycetes</taxon>
        <taxon>Auriculariales</taxon>
        <taxon>Exidiaceae</taxon>
        <taxon>Exidia</taxon>
    </lineage>
</organism>
<proteinExistence type="predicted"/>
<feature type="region of interest" description="Disordered" evidence="1">
    <location>
        <begin position="1"/>
        <end position="29"/>
    </location>
</feature>
<dbReference type="Proteomes" id="UP000077266">
    <property type="component" value="Unassembled WGS sequence"/>
</dbReference>
<evidence type="ECO:0000313" key="3">
    <source>
        <dbReference type="Proteomes" id="UP000077266"/>
    </source>
</evidence>
<evidence type="ECO:0000313" key="2">
    <source>
        <dbReference type="EMBL" id="KZV96085.1"/>
    </source>
</evidence>
<accession>A0A165KBC9</accession>
<gene>
    <name evidence="2" type="ORF">EXIGLDRAFT_765620</name>
</gene>
<protein>
    <submittedName>
        <fullName evidence="2">Uncharacterized protein</fullName>
    </submittedName>
</protein>
<keyword evidence="3" id="KW-1185">Reference proteome</keyword>
<evidence type="ECO:0000256" key="1">
    <source>
        <dbReference type="SAM" id="MobiDB-lite"/>
    </source>
</evidence>
<dbReference type="EMBL" id="KV425947">
    <property type="protein sequence ID" value="KZV96085.1"/>
    <property type="molecule type" value="Genomic_DNA"/>
</dbReference>
<name>A0A165KBC9_EXIGL</name>
<reference evidence="2 3" key="1">
    <citation type="journal article" date="2016" name="Mol. Biol. Evol.">
        <title>Comparative Genomics of Early-Diverging Mushroom-Forming Fungi Provides Insights into the Origins of Lignocellulose Decay Capabilities.</title>
        <authorList>
            <person name="Nagy L.G."/>
            <person name="Riley R."/>
            <person name="Tritt A."/>
            <person name="Adam C."/>
            <person name="Daum C."/>
            <person name="Floudas D."/>
            <person name="Sun H."/>
            <person name="Yadav J.S."/>
            <person name="Pangilinan J."/>
            <person name="Larsson K.H."/>
            <person name="Matsuura K."/>
            <person name="Barry K."/>
            <person name="Labutti K."/>
            <person name="Kuo R."/>
            <person name="Ohm R.A."/>
            <person name="Bhattacharya S.S."/>
            <person name="Shirouzu T."/>
            <person name="Yoshinaga Y."/>
            <person name="Martin F.M."/>
            <person name="Grigoriev I.V."/>
            <person name="Hibbett D.S."/>
        </authorList>
    </citation>
    <scope>NUCLEOTIDE SEQUENCE [LARGE SCALE GENOMIC DNA]</scope>
    <source>
        <strain evidence="2 3">HHB12029</strain>
    </source>
</reference>
<dbReference type="InParanoid" id="A0A165KBC9"/>
<sequence>MRSTELSSPPSAPDLHPGDGQGGGDGSLALRSLQGANVTCGSVAASASVQDESQGAGTGHQVVPESFDPVVSESAEVATALAAVGTNVNAIAIPTLQSYTIEDVYADIAHVPDPTFSSISATDVAVFWDSVLARSTSTITSFGTSYTVLDAFPDLSARGVLPFSVMPADLSQVWRPPDVDMQTSDSAM</sequence>
<dbReference type="AlphaFoldDB" id="A0A165KBC9"/>